<feature type="domain" description="Nudix hydrolase" evidence="3">
    <location>
        <begin position="30"/>
        <end position="177"/>
    </location>
</feature>
<gene>
    <name evidence="4" type="ORF">SO694_00026155</name>
</gene>
<dbReference type="InterPro" id="IPR000086">
    <property type="entry name" value="NUDIX_hydrolase_dom"/>
</dbReference>
<reference evidence="4 5" key="1">
    <citation type="submission" date="2024-03" db="EMBL/GenBank/DDBJ databases">
        <title>Aureococcus anophagefferens CCMP1851 and Kratosvirus quantuckense: Draft genome of a second virus-susceptible host strain in the model system.</title>
        <authorList>
            <person name="Chase E."/>
            <person name="Truchon A.R."/>
            <person name="Schepens W."/>
            <person name="Wilhelm S.W."/>
        </authorList>
    </citation>
    <scope>NUCLEOTIDE SEQUENCE [LARGE SCALE GENOMIC DNA]</scope>
    <source>
        <strain evidence="4 5">CCMP1851</strain>
    </source>
</reference>
<proteinExistence type="predicted"/>
<dbReference type="PROSITE" id="PS51462">
    <property type="entry name" value="NUDIX"/>
    <property type="match status" value="1"/>
</dbReference>
<evidence type="ECO:0000313" key="4">
    <source>
        <dbReference type="EMBL" id="KAK7238906.1"/>
    </source>
</evidence>
<dbReference type="EMBL" id="JBBJCI010000227">
    <property type="protein sequence ID" value="KAK7238906.1"/>
    <property type="molecule type" value="Genomic_DNA"/>
</dbReference>
<protein>
    <recommendedName>
        <fullName evidence="3">Nudix hydrolase domain-containing protein</fullName>
    </recommendedName>
</protein>
<name>A0ABR1FUC9_AURAN</name>
<dbReference type="SUPFAM" id="SSF55811">
    <property type="entry name" value="Nudix"/>
    <property type="match status" value="1"/>
</dbReference>
<sequence length="231" mass="24654">MAPLRHFITGDFEKRTVFLPDKEYGLALDALVKGCADVLITSGAGPSLRILLGKRRVEPQPDWWFVGGRTRPGDTPAEGAARNVKRELGLALDPARFAAVGTYSFVWRLRAQAPATNGTADVSTVFELHLADDEAADLSPARFDAEEYADAAWTRPDAVLAGDYHPALQQAVRDLLARRAYGALRDAAADASAGAGAVRFEDGAYVFVDPATGAAAPRPATGAAYWALEAR</sequence>
<dbReference type="InterPro" id="IPR015797">
    <property type="entry name" value="NUDIX_hydrolase-like_dom_sf"/>
</dbReference>
<dbReference type="Proteomes" id="UP001363151">
    <property type="component" value="Unassembled WGS sequence"/>
</dbReference>
<keyword evidence="5" id="KW-1185">Reference proteome</keyword>
<dbReference type="Pfam" id="PF00293">
    <property type="entry name" value="NUDIX"/>
    <property type="match status" value="1"/>
</dbReference>
<evidence type="ECO:0000313" key="5">
    <source>
        <dbReference type="Proteomes" id="UP001363151"/>
    </source>
</evidence>
<dbReference type="Gene3D" id="3.90.79.10">
    <property type="entry name" value="Nucleoside Triphosphate Pyrophosphohydrolase"/>
    <property type="match status" value="1"/>
</dbReference>
<comment type="caution">
    <text evidence="4">The sequence shown here is derived from an EMBL/GenBank/DDBJ whole genome shotgun (WGS) entry which is preliminary data.</text>
</comment>
<evidence type="ECO:0000256" key="2">
    <source>
        <dbReference type="ARBA" id="ARBA00022801"/>
    </source>
</evidence>
<evidence type="ECO:0000256" key="1">
    <source>
        <dbReference type="ARBA" id="ARBA00001946"/>
    </source>
</evidence>
<organism evidence="4 5">
    <name type="scientific">Aureococcus anophagefferens</name>
    <name type="common">Harmful bloom alga</name>
    <dbReference type="NCBI Taxonomy" id="44056"/>
    <lineage>
        <taxon>Eukaryota</taxon>
        <taxon>Sar</taxon>
        <taxon>Stramenopiles</taxon>
        <taxon>Ochrophyta</taxon>
        <taxon>Pelagophyceae</taxon>
        <taxon>Pelagomonadales</taxon>
        <taxon>Pelagomonadaceae</taxon>
        <taxon>Aureococcus</taxon>
    </lineage>
</organism>
<evidence type="ECO:0000259" key="3">
    <source>
        <dbReference type="PROSITE" id="PS51462"/>
    </source>
</evidence>
<keyword evidence="2" id="KW-0378">Hydrolase</keyword>
<comment type="cofactor">
    <cofactor evidence="1">
        <name>Mg(2+)</name>
        <dbReference type="ChEBI" id="CHEBI:18420"/>
    </cofactor>
</comment>
<dbReference type="PANTHER" id="PTHR43046:SF13">
    <property type="entry name" value="NUDIX HYDROLASE DOMAIN-CONTAINING PROTEIN"/>
    <property type="match status" value="1"/>
</dbReference>
<dbReference type="PANTHER" id="PTHR43046">
    <property type="entry name" value="GDP-MANNOSE MANNOSYL HYDROLASE"/>
    <property type="match status" value="1"/>
</dbReference>
<accession>A0ABR1FUC9</accession>